<dbReference type="AlphaFoldDB" id="A0AAJ1PDD5"/>
<proteinExistence type="predicted"/>
<comment type="caution">
    <text evidence="1">The sequence shown here is derived from an EMBL/GenBank/DDBJ whole genome shotgun (WGS) entry which is preliminary data.</text>
</comment>
<organism evidence="1 2">
    <name type="scientific">Bifidobacterium catenulatum subsp. kashiwanohense</name>
    <dbReference type="NCBI Taxonomy" id="630129"/>
    <lineage>
        <taxon>Bacteria</taxon>
        <taxon>Bacillati</taxon>
        <taxon>Actinomycetota</taxon>
        <taxon>Actinomycetes</taxon>
        <taxon>Bifidobacteriales</taxon>
        <taxon>Bifidobacteriaceae</taxon>
        <taxon>Bifidobacterium</taxon>
    </lineage>
</organism>
<dbReference type="Proteomes" id="UP001157379">
    <property type="component" value="Unassembled WGS sequence"/>
</dbReference>
<evidence type="ECO:0000313" key="1">
    <source>
        <dbReference type="EMBL" id="MDH7900685.1"/>
    </source>
</evidence>
<name>A0AAJ1PDD5_9BIFI</name>
<gene>
    <name evidence="1" type="ORF">OB936_10900</name>
</gene>
<reference evidence="1" key="2">
    <citation type="submission" date="2023-04" db="EMBL/GenBank/DDBJ databases">
        <authorList>
            <person name="Orihara K."/>
        </authorList>
    </citation>
    <scope>NUCLEOTIDE SEQUENCE</scope>
    <source>
        <strain evidence="1">YIT 13057</strain>
    </source>
</reference>
<evidence type="ECO:0000313" key="2">
    <source>
        <dbReference type="Proteomes" id="UP001157379"/>
    </source>
</evidence>
<dbReference type="EMBL" id="JAOPMD010000037">
    <property type="protein sequence ID" value="MDH7900685.1"/>
    <property type="molecule type" value="Genomic_DNA"/>
</dbReference>
<accession>A0AAJ1PDD5</accession>
<protein>
    <submittedName>
        <fullName evidence="1">Uncharacterized protein</fullName>
    </submittedName>
</protein>
<dbReference type="RefSeq" id="WP_226596754.1">
    <property type="nucleotide sequence ID" value="NZ_JAOPMD010000037.1"/>
</dbReference>
<reference evidence="1" key="1">
    <citation type="journal article" date="2023" name="Gut Microbes">
        <title>Characterization of Bifidobacterium kashiwanohense that utilizes both milk- and plant-derived oligosaccharides.</title>
        <authorList>
            <person name="Orihara K."/>
            <person name="Yahagi K."/>
            <person name="Saito Y."/>
            <person name="Watanabe Y."/>
            <person name="Sasai T."/>
            <person name="Hara T."/>
            <person name="Tsukuda N."/>
            <person name="Oki K."/>
            <person name="Fujimoto J."/>
            <person name="Matsuki T."/>
        </authorList>
    </citation>
    <scope>NUCLEOTIDE SEQUENCE</scope>
    <source>
        <strain evidence="1">YIT 13057</strain>
    </source>
</reference>
<sequence>MLSYWRDLKEHEIAHRDEDVTIAGFHLGRRGMMRLENASVRMAVDRLHALGIPLTVMYAEIEA</sequence>